<evidence type="ECO:0000256" key="2">
    <source>
        <dbReference type="ARBA" id="ARBA00022448"/>
    </source>
</evidence>
<comment type="subcellular location">
    <subcellularLocation>
        <location evidence="6">Endomembrane system</location>
        <topology evidence="6">Lipid-anchor</topology>
    </subcellularLocation>
</comment>
<accession>A0A3L6D5R4</accession>
<dbReference type="EMBL" id="NCVQ01002030">
    <property type="protein sequence ID" value="PWZ03892.1"/>
    <property type="molecule type" value="Genomic_DNA"/>
</dbReference>
<dbReference type="GO" id="GO:0003924">
    <property type="term" value="F:GTPase activity"/>
    <property type="evidence" value="ECO:0007669"/>
    <property type="project" value="InterPro"/>
</dbReference>
<evidence type="ECO:0000256" key="3">
    <source>
        <dbReference type="ARBA" id="ARBA00022741"/>
    </source>
</evidence>
<dbReference type="GO" id="GO:0005525">
    <property type="term" value="F:GTP binding"/>
    <property type="evidence" value="ECO:0007669"/>
    <property type="project" value="UniProtKB-KW"/>
</dbReference>
<comment type="caution">
    <text evidence="8">The sequence shown here is derived from an EMBL/GenBank/DDBJ whole genome shotgun (WGS) entry which is preliminary data.</text>
</comment>
<sequence>MEHRDYLSKLLLIGDSGVGKIMLASQICKNSHSGARWEDHKTSIWDTAGQERFRTITSSYYRGAHGIIVSVADEMGIPFMETRAKNAINVEQAFMAMAASIKDRMASQPARGQRKARTRSRSRATRQPEDVLLLVLRLPHFLGSL</sequence>
<dbReference type="GO" id="GO:0012505">
    <property type="term" value="C:endomembrane system"/>
    <property type="evidence" value="ECO:0007669"/>
    <property type="project" value="UniProtKB-SubCell"/>
</dbReference>
<keyword evidence="3" id="KW-0547">Nucleotide-binding</keyword>
<evidence type="ECO:0000256" key="6">
    <source>
        <dbReference type="ARBA" id="ARBA00037868"/>
    </source>
</evidence>
<evidence type="ECO:0000256" key="4">
    <source>
        <dbReference type="ARBA" id="ARBA00022927"/>
    </source>
</evidence>
<dbReference type="InterPro" id="IPR050227">
    <property type="entry name" value="Rab"/>
</dbReference>
<name>A0A3L6D5R4_MAIZE</name>
<keyword evidence="2" id="KW-0813">Transport</keyword>
<evidence type="ECO:0000256" key="7">
    <source>
        <dbReference type="SAM" id="MobiDB-lite"/>
    </source>
</evidence>
<comment type="similarity">
    <text evidence="1">Belongs to the small GTPase superfamily. Rab family.</text>
</comment>
<dbReference type="InterPro" id="IPR027417">
    <property type="entry name" value="P-loop_NTPase"/>
</dbReference>
<dbReference type="PANTHER" id="PTHR47977">
    <property type="entry name" value="RAS-RELATED PROTEIN RAB"/>
    <property type="match status" value="1"/>
</dbReference>
<evidence type="ECO:0000313" key="8">
    <source>
        <dbReference type="EMBL" id="PWZ03892.1"/>
    </source>
</evidence>
<dbReference type="SMART" id="SM00173">
    <property type="entry name" value="RAS"/>
    <property type="match status" value="1"/>
</dbReference>
<dbReference type="InterPro" id="IPR025662">
    <property type="entry name" value="Sigma_54_int_dom_ATP-bd_1"/>
</dbReference>
<dbReference type="InterPro" id="IPR001806">
    <property type="entry name" value="Small_GTPase"/>
</dbReference>
<dbReference type="AlphaFoldDB" id="A0A3L6D5R4"/>
<dbReference type="SMART" id="SM00175">
    <property type="entry name" value="RAB"/>
    <property type="match status" value="1"/>
</dbReference>
<dbReference type="Pfam" id="PF00071">
    <property type="entry name" value="Ras"/>
    <property type="match status" value="1"/>
</dbReference>
<evidence type="ECO:0000256" key="1">
    <source>
        <dbReference type="ARBA" id="ARBA00006270"/>
    </source>
</evidence>
<keyword evidence="5" id="KW-0342">GTP-binding</keyword>
<feature type="compositionally biased region" description="Basic residues" evidence="7">
    <location>
        <begin position="112"/>
        <end position="124"/>
    </location>
</feature>
<dbReference type="SUPFAM" id="SSF52540">
    <property type="entry name" value="P-loop containing nucleoside triphosphate hydrolases"/>
    <property type="match status" value="1"/>
</dbReference>
<dbReference type="GO" id="GO:0015031">
    <property type="term" value="P:protein transport"/>
    <property type="evidence" value="ECO:0007669"/>
    <property type="project" value="UniProtKB-KW"/>
</dbReference>
<organism evidence="8 9">
    <name type="scientific">Zea mays</name>
    <name type="common">Maize</name>
    <dbReference type="NCBI Taxonomy" id="4577"/>
    <lineage>
        <taxon>Eukaryota</taxon>
        <taxon>Viridiplantae</taxon>
        <taxon>Streptophyta</taxon>
        <taxon>Embryophyta</taxon>
        <taxon>Tracheophyta</taxon>
        <taxon>Spermatophyta</taxon>
        <taxon>Magnoliopsida</taxon>
        <taxon>Liliopsida</taxon>
        <taxon>Poales</taxon>
        <taxon>Poaceae</taxon>
        <taxon>PACMAD clade</taxon>
        <taxon>Panicoideae</taxon>
        <taxon>Andropogonodae</taxon>
        <taxon>Andropogoneae</taxon>
        <taxon>Tripsacinae</taxon>
        <taxon>Zea</taxon>
    </lineage>
</organism>
<evidence type="ECO:0000256" key="5">
    <source>
        <dbReference type="ARBA" id="ARBA00023134"/>
    </source>
</evidence>
<protein>
    <submittedName>
        <fullName evidence="8">GTP-binding protein YPTM2</fullName>
    </submittedName>
</protein>
<evidence type="ECO:0000313" key="9">
    <source>
        <dbReference type="Proteomes" id="UP000251960"/>
    </source>
</evidence>
<reference evidence="8 9" key="1">
    <citation type="journal article" date="2018" name="Nat. Genet.">
        <title>Extensive intraspecific gene order and gene structural variations between Mo17 and other maize genomes.</title>
        <authorList>
            <person name="Sun S."/>
            <person name="Zhou Y."/>
            <person name="Chen J."/>
            <person name="Shi J."/>
            <person name="Zhao H."/>
            <person name="Zhao H."/>
            <person name="Song W."/>
            <person name="Zhang M."/>
            <person name="Cui Y."/>
            <person name="Dong X."/>
            <person name="Liu H."/>
            <person name="Ma X."/>
            <person name="Jiao Y."/>
            <person name="Wang B."/>
            <person name="Wei X."/>
            <person name="Stein J.C."/>
            <person name="Glaubitz J.C."/>
            <person name="Lu F."/>
            <person name="Yu G."/>
            <person name="Liang C."/>
            <person name="Fengler K."/>
            <person name="Li B."/>
            <person name="Rafalski A."/>
            <person name="Schnable P.S."/>
            <person name="Ware D.H."/>
            <person name="Buckler E.S."/>
            <person name="Lai J."/>
        </authorList>
    </citation>
    <scope>NUCLEOTIDE SEQUENCE [LARGE SCALE GENOMIC DNA]</scope>
    <source>
        <strain evidence="9">cv. Missouri 17</strain>
        <tissue evidence="8">Seedling</tissue>
    </source>
</reference>
<dbReference type="Proteomes" id="UP000251960">
    <property type="component" value="Unassembled WGS sequence"/>
</dbReference>
<gene>
    <name evidence="8" type="primary">YPTM2_0</name>
    <name evidence="8" type="ORF">Zm00014a_035714</name>
</gene>
<keyword evidence="4" id="KW-0653">Protein transport</keyword>
<feature type="region of interest" description="Disordered" evidence="7">
    <location>
        <begin position="104"/>
        <end position="125"/>
    </location>
</feature>
<dbReference type="PROSITE" id="PS00675">
    <property type="entry name" value="SIGMA54_INTERACT_1"/>
    <property type="match status" value="1"/>
</dbReference>
<proteinExistence type="inferred from homology"/>
<dbReference type="Gene3D" id="3.40.50.300">
    <property type="entry name" value="P-loop containing nucleotide triphosphate hydrolases"/>
    <property type="match status" value="2"/>
</dbReference>